<proteinExistence type="predicted"/>
<feature type="region of interest" description="Disordered" evidence="1">
    <location>
        <begin position="57"/>
        <end position="78"/>
    </location>
</feature>
<dbReference type="Proteomes" id="UP000030687">
    <property type="component" value="Unassembled WGS sequence"/>
</dbReference>
<dbReference type="Gramene" id="ESR54962">
    <property type="protein sequence ID" value="ESR54962"/>
    <property type="gene ID" value="CICLE_v10023149mg"/>
</dbReference>
<dbReference type="AlphaFoldDB" id="V4TNG0"/>
<sequence>MLGRLKLVEVAAVMMMRNHNLKDLNNSNEGHSLVNIIFSESTCNSKMPGLGQNVGQNQNVPSMNQNCIRAPSNPSFEF</sequence>
<keyword evidence="3" id="KW-1185">Reference proteome</keyword>
<evidence type="ECO:0000313" key="3">
    <source>
        <dbReference type="Proteomes" id="UP000030687"/>
    </source>
</evidence>
<dbReference type="InParanoid" id="V4TNG0"/>
<reference evidence="2 3" key="1">
    <citation type="submission" date="2013-10" db="EMBL/GenBank/DDBJ databases">
        <authorList>
            <consortium name="International Citrus Genome Consortium"/>
            <person name="Jenkins J."/>
            <person name="Schmutz J."/>
            <person name="Prochnik S."/>
            <person name="Rokhsar D."/>
            <person name="Gmitter F."/>
            <person name="Ollitrault P."/>
            <person name="Machado M."/>
            <person name="Talon M."/>
            <person name="Wincker P."/>
            <person name="Jaillon O."/>
            <person name="Morgante M."/>
        </authorList>
    </citation>
    <scope>NUCLEOTIDE SEQUENCE</scope>
    <source>
        <strain evidence="3">cv. Clemenules</strain>
    </source>
</reference>
<dbReference type="EMBL" id="KI536661">
    <property type="protein sequence ID" value="ESR54962.1"/>
    <property type="molecule type" value="Genomic_DNA"/>
</dbReference>
<protein>
    <submittedName>
        <fullName evidence="2">Uncharacterized protein</fullName>
    </submittedName>
</protein>
<dbReference type="KEGG" id="cic:CICLE_v10023149mg"/>
<accession>V4TNG0</accession>
<gene>
    <name evidence="2" type="ORF">CICLE_v10023149mg</name>
</gene>
<organism evidence="2 3">
    <name type="scientific">Citrus clementina</name>
    <name type="common">Clementine</name>
    <name type="synonym">Citrus deliciosa x Citrus sinensis</name>
    <dbReference type="NCBI Taxonomy" id="85681"/>
    <lineage>
        <taxon>Eukaryota</taxon>
        <taxon>Viridiplantae</taxon>
        <taxon>Streptophyta</taxon>
        <taxon>Embryophyta</taxon>
        <taxon>Tracheophyta</taxon>
        <taxon>Spermatophyta</taxon>
        <taxon>Magnoliopsida</taxon>
        <taxon>eudicotyledons</taxon>
        <taxon>Gunneridae</taxon>
        <taxon>Pentapetalae</taxon>
        <taxon>rosids</taxon>
        <taxon>malvids</taxon>
        <taxon>Sapindales</taxon>
        <taxon>Rutaceae</taxon>
        <taxon>Aurantioideae</taxon>
        <taxon>Citrus</taxon>
    </lineage>
</organism>
<name>V4TNG0_CITCL</name>
<evidence type="ECO:0000313" key="2">
    <source>
        <dbReference type="EMBL" id="ESR54962.1"/>
    </source>
</evidence>
<evidence type="ECO:0000256" key="1">
    <source>
        <dbReference type="SAM" id="MobiDB-lite"/>
    </source>
</evidence>